<evidence type="ECO:0000256" key="3">
    <source>
        <dbReference type="ARBA" id="ARBA00022737"/>
    </source>
</evidence>
<evidence type="ECO:0000313" key="11">
    <source>
        <dbReference type="EMBL" id="KAK4480094.1"/>
    </source>
</evidence>
<evidence type="ECO:0000256" key="7">
    <source>
        <dbReference type="SAM" id="Coils"/>
    </source>
</evidence>
<dbReference type="EMBL" id="JAYDYQ010002686">
    <property type="protein sequence ID" value="KAK4480094.1"/>
    <property type="molecule type" value="Genomic_DNA"/>
</dbReference>
<feature type="compositionally biased region" description="Polar residues" evidence="8">
    <location>
        <begin position="672"/>
        <end position="682"/>
    </location>
</feature>
<protein>
    <recommendedName>
        <fullName evidence="13">H15 domain-containing protein</fullName>
    </recommendedName>
</protein>
<evidence type="ECO:0000259" key="10">
    <source>
        <dbReference type="PROSITE" id="PS51775"/>
    </source>
</evidence>
<dbReference type="SUPFAM" id="SSF46785">
    <property type="entry name" value="Winged helix' DNA-binding domain"/>
    <property type="match status" value="1"/>
</dbReference>
<sequence length="682" mass="78179">MESENNKEEETDKCCCCDEILLSKNVYPFQLPFKDSWDFLDYIQKKTSFLELIDEDNREENVLKHKLESEEKNKYENDLFENPLCNIYDESTLLENAEYMNSDRFICIELIDSVSASASISDRKSSSIRSEDIMEDDHEEAKELWKEALEMKEMEKFTDSEREIKILSTKTEASNSELDDCDQDVETTNIPHCSIADLHVTKCISIEVSEDHESNELSKQMEESRMDDPFIDMEIDDESLTVDHLKAALKSQKEALNALYTELEEERKASTISTNETMSMITKLQEEKSSMQMEALQYQRMMEEQAEYDQEALQLLNDLMIKREKEKQELEKELQVYREKVMEYEARDNMVTMRSKKGSFNSTTSSEIDPNCDLEEKETEFFNQMNIPDISLADFDEERLCILEELKALEAKLFTLPLDNSCSDMAKKLLPLFDAADNEFEEGEFDKGGETFNNNNNDEIELEKNEICIQDELGNMHERLQALEEDKEFLKHCMSSMMKGNKGLVLLQEILQHLRDLSTEASMATEELNKPPSLPSYPQMIMEAIDALKTEGANKSTITQYLESKYTDLPPNHADLLLNHLTQMKDCGQIVIINNNYFKAGSNSPQKRGRGRPPKPKEPLPAGTLPPGPPRPRGRPRKDPNAPPAAKKPKPAPGPPSISKTGRPRGRPRKVQPQSVQNGVEA</sequence>
<feature type="coiled-coil region" evidence="7">
    <location>
        <begin position="242"/>
        <end position="347"/>
    </location>
</feature>
<evidence type="ECO:0000256" key="6">
    <source>
        <dbReference type="ARBA" id="ARBA00023136"/>
    </source>
</evidence>
<dbReference type="Pfam" id="PF00538">
    <property type="entry name" value="Linker_histone"/>
    <property type="match status" value="1"/>
</dbReference>
<evidence type="ECO:0008006" key="13">
    <source>
        <dbReference type="Google" id="ProtNLM"/>
    </source>
</evidence>
<keyword evidence="6" id="KW-0472">Membrane</keyword>
<keyword evidence="5" id="KW-0238">DNA-binding</keyword>
<evidence type="ECO:0000256" key="4">
    <source>
        <dbReference type="ARBA" id="ARBA00022989"/>
    </source>
</evidence>
<dbReference type="PRINTS" id="PR00929">
    <property type="entry name" value="ATHOOK"/>
</dbReference>
<keyword evidence="3" id="KW-0677">Repeat</keyword>
<dbReference type="Proteomes" id="UP001291926">
    <property type="component" value="Unassembled WGS sequence"/>
</dbReference>
<proteinExistence type="predicted"/>
<feature type="domain" description="H15" evidence="9">
    <location>
        <begin position="533"/>
        <end position="602"/>
    </location>
</feature>
<dbReference type="InterPro" id="IPR036388">
    <property type="entry name" value="WH-like_DNA-bd_sf"/>
</dbReference>
<keyword evidence="2" id="KW-0812">Transmembrane</keyword>
<dbReference type="SMART" id="SM00526">
    <property type="entry name" value="H15"/>
    <property type="match status" value="1"/>
</dbReference>
<keyword evidence="7" id="KW-0175">Coiled coil</keyword>
<evidence type="ECO:0000259" key="9">
    <source>
        <dbReference type="PROSITE" id="PS51504"/>
    </source>
</evidence>
<dbReference type="PROSITE" id="PS51775">
    <property type="entry name" value="GTD_BINDING"/>
    <property type="match status" value="1"/>
</dbReference>
<dbReference type="InterPro" id="IPR007656">
    <property type="entry name" value="GTD-bd"/>
</dbReference>
<dbReference type="Pfam" id="PF04576">
    <property type="entry name" value="Zein-binding"/>
    <property type="match status" value="1"/>
</dbReference>
<comment type="caution">
    <text evidence="11">The sequence shown here is derived from an EMBL/GenBank/DDBJ whole genome shotgun (WGS) entry which is preliminary data.</text>
</comment>
<keyword evidence="4" id="KW-1133">Transmembrane helix</keyword>
<dbReference type="InterPro" id="IPR039306">
    <property type="entry name" value="MYOB"/>
</dbReference>
<keyword evidence="12" id="KW-1185">Reference proteome</keyword>
<dbReference type="SMART" id="SM00384">
    <property type="entry name" value="AT_hook"/>
    <property type="match status" value="3"/>
</dbReference>
<organism evidence="11 12">
    <name type="scientific">Penstemon davidsonii</name>
    <dbReference type="NCBI Taxonomy" id="160366"/>
    <lineage>
        <taxon>Eukaryota</taxon>
        <taxon>Viridiplantae</taxon>
        <taxon>Streptophyta</taxon>
        <taxon>Embryophyta</taxon>
        <taxon>Tracheophyta</taxon>
        <taxon>Spermatophyta</taxon>
        <taxon>Magnoliopsida</taxon>
        <taxon>eudicotyledons</taxon>
        <taxon>Gunneridae</taxon>
        <taxon>Pentapetalae</taxon>
        <taxon>asterids</taxon>
        <taxon>lamiids</taxon>
        <taxon>Lamiales</taxon>
        <taxon>Plantaginaceae</taxon>
        <taxon>Cheloneae</taxon>
        <taxon>Penstemon</taxon>
    </lineage>
</organism>
<dbReference type="PRINTS" id="PR00930">
    <property type="entry name" value="HIGHMOBLTYIY"/>
</dbReference>
<evidence type="ECO:0000256" key="8">
    <source>
        <dbReference type="SAM" id="MobiDB-lite"/>
    </source>
</evidence>
<dbReference type="InterPro" id="IPR005818">
    <property type="entry name" value="Histone_H1/H5_H15"/>
</dbReference>
<dbReference type="PANTHER" id="PTHR31448">
    <property type="entry name" value="MYOSIN-BINDING PROTEIN 2"/>
    <property type="match status" value="1"/>
</dbReference>
<dbReference type="Gene3D" id="1.10.10.10">
    <property type="entry name" value="Winged helix-like DNA-binding domain superfamily/Winged helix DNA-binding domain"/>
    <property type="match status" value="1"/>
</dbReference>
<evidence type="ECO:0000256" key="2">
    <source>
        <dbReference type="ARBA" id="ARBA00022692"/>
    </source>
</evidence>
<comment type="subcellular location">
    <subcellularLocation>
        <location evidence="1">Membrane</location>
        <topology evidence="1">Single-pass membrane protein</topology>
    </subcellularLocation>
</comment>
<dbReference type="InterPro" id="IPR017956">
    <property type="entry name" value="AT_hook_DNA-bd_motif"/>
</dbReference>
<reference evidence="11 12" key="1">
    <citation type="journal article" date="2023" name="bioRxiv">
        <title>Genome report: Whole genome sequence and annotation of Penstemon davidsonii.</title>
        <authorList>
            <person name="Ostevik K.L."/>
            <person name="Alabady M."/>
            <person name="Zhang M."/>
            <person name="Rausher M.D."/>
        </authorList>
    </citation>
    <scope>NUCLEOTIDE SEQUENCE [LARGE SCALE GENOMIC DNA]</scope>
    <source>
        <strain evidence="11">DNT005</strain>
        <tissue evidence="11">Whole leaf</tissue>
    </source>
</reference>
<feature type="domain" description="GTD-binding" evidence="10">
    <location>
        <begin position="240"/>
        <end position="338"/>
    </location>
</feature>
<gene>
    <name evidence="11" type="ORF">RD792_013151</name>
</gene>
<evidence type="ECO:0000256" key="5">
    <source>
        <dbReference type="ARBA" id="ARBA00023125"/>
    </source>
</evidence>
<dbReference type="InterPro" id="IPR036390">
    <property type="entry name" value="WH_DNA-bd_sf"/>
</dbReference>
<dbReference type="PROSITE" id="PS51504">
    <property type="entry name" value="H15"/>
    <property type="match status" value="1"/>
</dbReference>
<feature type="region of interest" description="Disordered" evidence="8">
    <location>
        <begin position="599"/>
        <end position="682"/>
    </location>
</feature>
<name>A0ABR0CSN5_9LAMI</name>
<accession>A0ABR0CSN5</accession>
<dbReference type="InterPro" id="IPR000116">
    <property type="entry name" value="HMGA"/>
</dbReference>
<evidence type="ECO:0000256" key="1">
    <source>
        <dbReference type="ARBA" id="ARBA00004167"/>
    </source>
</evidence>
<dbReference type="PANTHER" id="PTHR31448:SF3">
    <property type="entry name" value="MYOSIN-BINDING PROTEIN 2"/>
    <property type="match status" value="1"/>
</dbReference>
<evidence type="ECO:0000313" key="12">
    <source>
        <dbReference type="Proteomes" id="UP001291926"/>
    </source>
</evidence>